<accession>A0A7J5XH51</accession>
<dbReference type="OrthoDB" id="10625450at2759"/>
<evidence type="ECO:0000313" key="1">
    <source>
        <dbReference type="EMBL" id="KAF3836405.1"/>
    </source>
</evidence>
<name>A0A7J5XH51_DISMA</name>
<gene>
    <name evidence="1" type="ORF">F7725_028963</name>
</gene>
<dbReference type="AlphaFoldDB" id="A0A7J5XH51"/>
<keyword evidence="2" id="KW-1185">Reference proteome</keyword>
<sequence>MSSSFKVWNKNPREETSTAKAAVSVWSDLQRHLEGHEEDLAASSRAHRGEENLQGGEELQSLSSLVHENSIEVSRLHGADLNGLLSPAHDLVGVDHHVFGDASVGVDVDALVLVAQQHPMPSVLGSTTMACGSCTEDLRVEAFLVFADLGRVAVRPDVGRVNIDYGDLSGLVEPRLLLLLLHKLDHSHDPRYVADGHGPITRPPLPLLILAAVGVFARGGVVGHFDWGAARLLALTELPQLFGQSRQVLQEKHKI</sequence>
<organism evidence="1 2">
    <name type="scientific">Dissostichus mawsoni</name>
    <name type="common">Antarctic cod</name>
    <dbReference type="NCBI Taxonomy" id="36200"/>
    <lineage>
        <taxon>Eukaryota</taxon>
        <taxon>Metazoa</taxon>
        <taxon>Chordata</taxon>
        <taxon>Craniata</taxon>
        <taxon>Vertebrata</taxon>
        <taxon>Euteleostomi</taxon>
        <taxon>Actinopterygii</taxon>
        <taxon>Neopterygii</taxon>
        <taxon>Teleostei</taxon>
        <taxon>Neoteleostei</taxon>
        <taxon>Acanthomorphata</taxon>
        <taxon>Eupercaria</taxon>
        <taxon>Perciformes</taxon>
        <taxon>Notothenioidei</taxon>
        <taxon>Nototheniidae</taxon>
        <taxon>Dissostichus</taxon>
    </lineage>
</organism>
<protein>
    <submittedName>
        <fullName evidence="1">Uncharacterized protein</fullName>
    </submittedName>
</protein>
<proteinExistence type="predicted"/>
<comment type="caution">
    <text evidence="1">The sequence shown here is derived from an EMBL/GenBank/DDBJ whole genome shotgun (WGS) entry which is preliminary data.</text>
</comment>
<evidence type="ECO:0000313" key="2">
    <source>
        <dbReference type="Proteomes" id="UP000518266"/>
    </source>
</evidence>
<dbReference type="Proteomes" id="UP000518266">
    <property type="component" value="Unassembled WGS sequence"/>
</dbReference>
<dbReference type="EMBL" id="JAAKFY010000024">
    <property type="protein sequence ID" value="KAF3836405.1"/>
    <property type="molecule type" value="Genomic_DNA"/>
</dbReference>
<reference evidence="1 2" key="1">
    <citation type="submission" date="2020-03" db="EMBL/GenBank/DDBJ databases">
        <title>Dissostichus mawsoni Genome sequencing and assembly.</title>
        <authorList>
            <person name="Park H."/>
        </authorList>
    </citation>
    <scope>NUCLEOTIDE SEQUENCE [LARGE SCALE GENOMIC DNA]</scope>
    <source>
        <strain evidence="1">DM0001</strain>
        <tissue evidence="1">Muscle</tissue>
    </source>
</reference>